<proteinExistence type="predicted"/>
<keyword evidence="1" id="KW-1133">Transmembrane helix</keyword>
<protein>
    <submittedName>
        <fullName evidence="3">Nitrous oxide reductase family maturation protein NosD</fullName>
    </submittedName>
</protein>
<dbReference type="Pfam" id="PF05048">
    <property type="entry name" value="NosD"/>
    <property type="match status" value="1"/>
</dbReference>
<dbReference type="InterPro" id="IPR012334">
    <property type="entry name" value="Pectin_lyas_fold"/>
</dbReference>
<dbReference type="InterPro" id="IPR026464">
    <property type="entry name" value="NosD_copper_fam"/>
</dbReference>
<dbReference type="KEGG" id="plen:EIM92_19745"/>
<keyword evidence="1" id="KW-0472">Membrane</keyword>
<dbReference type="SMART" id="SM00710">
    <property type="entry name" value="PbH1"/>
    <property type="match status" value="9"/>
</dbReference>
<dbReference type="Gene3D" id="2.160.20.10">
    <property type="entry name" value="Single-stranded right-handed beta-helix, Pectin lyase-like"/>
    <property type="match status" value="1"/>
</dbReference>
<evidence type="ECO:0000313" key="3">
    <source>
        <dbReference type="EMBL" id="AZK48129.1"/>
    </source>
</evidence>
<keyword evidence="1" id="KW-0812">Transmembrane</keyword>
<feature type="transmembrane region" description="Helical" evidence="1">
    <location>
        <begin position="444"/>
        <end position="465"/>
    </location>
</feature>
<dbReference type="OrthoDB" id="159063at2"/>
<accession>A0A3Q8SDA7</accession>
<evidence type="ECO:0000259" key="2">
    <source>
        <dbReference type="Pfam" id="PF05048"/>
    </source>
</evidence>
<evidence type="ECO:0000256" key="1">
    <source>
        <dbReference type="SAM" id="Phobius"/>
    </source>
</evidence>
<dbReference type="InterPro" id="IPR007742">
    <property type="entry name" value="NosD_dom"/>
</dbReference>
<feature type="domain" description="Periplasmic copper-binding protein NosD beta helix" evidence="2">
    <location>
        <begin position="171"/>
        <end position="355"/>
    </location>
</feature>
<dbReference type="NCBIfam" id="TIGR03804">
    <property type="entry name" value="para_beta_helix"/>
    <property type="match status" value="4"/>
</dbReference>
<keyword evidence="4" id="KW-1185">Reference proteome</keyword>
<dbReference type="EMBL" id="CP034248">
    <property type="protein sequence ID" value="AZK48129.1"/>
    <property type="molecule type" value="Genomic_DNA"/>
</dbReference>
<sequence length="468" mass="50929">MRSKGVVLFLVLTGVVLLNLALTNAVSTIYAESAAEIPGAASDLPSLQQLVDEASPGETLVLSEEKYAGPAVITKKLTIEGGKTAIIYNETPQAAIQIEASGVIVRGVNILQSTAGEETAAIAVHADSAVLEELRIKTVGFGILLRDSDATLIQNNEISWLRAAGEADTKLSQKGNGIDLYNSHQNRIEQNTIAGMRDGIYLENSNGQNVENNRLYGSRYGIHCMYVKDTRVHNNQGEFNVTGAMIMGVRNVQVTNNSFAKQSQNVNSQGILLFDVQHSAIERNLVEGNRVGIYIELSKDNQVIENSIIRNFIGIQFKQAEGNTIEANDFVSNVIEAEATDSRANEMRGNYWDSAQGLDMDNDGASDIPYAINPFYQELISKTPAFQLFFQSPGMTFLNEMYTEDEEHWATDSAPVMKLNGASAMLALPSGDVEARTVISDQTFMLIIATMLLVTAIITILYSGVSKT</sequence>
<dbReference type="InterPro" id="IPR006626">
    <property type="entry name" value="PbH1"/>
</dbReference>
<reference evidence="3 4" key="1">
    <citation type="submission" date="2018-11" db="EMBL/GenBank/DDBJ databases">
        <title>Genome sequencing of Paenibacillus lentus DSM25539(T).</title>
        <authorList>
            <person name="Kook J.-K."/>
            <person name="Park S.-N."/>
            <person name="Lim Y.K."/>
        </authorList>
    </citation>
    <scope>NUCLEOTIDE SEQUENCE [LARGE SCALE GENOMIC DNA]</scope>
    <source>
        <strain evidence="3 4">DSM 25539</strain>
    </source>
</reference>
<gene>
    <name evidence="3" type="primary">nosD</name>
    <name evidence="3" type="ORF">EIM92_19745</name>
</gene>
<dbReference type="InterPro" id="IPR022441">
    <property type="entry name" value="Para_beta_helix_rpt-2"/>
</dbReference>
<dbReference type="InterPro" id="IPR011050">
    <property type="entry name" value="Pectin_lyase_fold/virulence"/>
</dbReference>
<dbReference type="Proteomes" id="UP000273145">
    <property type="component" value="Chromosome"/>
</dbReference>
<dbReference type="AlphaFoldDB" id="A0A3Q8SDA7"/>
<organism evidence="3 4">
    <name type="scientific">Paenibacillus lentus</name>
    <dbReference type="NCBI Taxonomy" id="1338368"/>
    <lineage>
        <taxon>Bacteria</taxon>
        <taxon>Bacillati</taxon>
        <taxon>Bacillota</taxon>
        <taxon>Bacilli</taxon>
        <taxon>Bacillales</taxon>
        <taxon>Paenibacillaceae</taxon>
        <taxon>Paenibacillus</taxon>
    </lineage>
</organism>
<dbReference type="SUPFAM" id="SSF51126">
    <property type="entry name" value="Pectin lyase-like"/>
    <property type="match status" value="1"/>
</dbReference>
<name>A0A3Q8SDA7_9BACL</name>
<evidence type="ECO:0000313" key="4">
    <source>
        <dbReference type="Proteomes" id="UP000273145"/>
    </source>
</evidence>
<dbReference type="NCBIfam" id="TIGR04247">
    <property type="entry name" value="NosD_copper_fam"/>
    <property type="match status" value="1"/>
</dbReference>